<feature type="region of interest" description="Disordered" evidence="8">
    <location>
        <begin position="128"/>
        <end position="163"/>
    </location>
</feature>
<dbReference type="EMBL" id="NEDP02003864">
    <property type="protein sequence ID" value="OWF47539.1"/>
    <property type="molecule type" value="Genomic_DNA"/>
</dbReference>
<dbReference type="STRING" id="6573.A0A210QFQ7"/>
<keyword evidence="2" id="KW-0963">Cytoplasm</keyword>
<evidence type="ECO:0000256" key="1">
    <source>
        <dbReference type="ARBA" id="ARBA00004496"/>
    </source>
</evidence>
<evidence type="ECO:0000256" key="7">
    <source>
        <dbReference type="ARBA" id="ARBA00022843"/>
    </source>
</evidence>
<dbReference type="GO" id="GO:0005737">
    <property type="term" value="C:cytoplasm"/>
    <property type="evidence" value="ECO:0007669"/>
    <property type="project" value="UniProtKB-SubCell"/>
</dbReference>
<proteinExistence type="predicted"/>
<dbReference type="GO" id="GO:0005524">
    <property type="term" value="F:ATP binding"/>
    <property type="evidence" value="ECO:0007669"/>
    <property type="project" value="UniProtKB-KW"/>
</dbReference>
<evidence type="ECO:0000256" key="4">
    <source>
        <dbReference type="ARBA" id="ARBA00022741"/>
    </source>
</evidence>
<keyword evidence="3" id="KW-0808">Transferase</keyword>
<keyword evidence="7" id="KW-0832">Ubl conjugation</keyword>
<dbReference type="Proteomes" id="UP000242188">
    <property type="component" value="Unassembled WGS sequence"/>
</dbReference>
<dbReference type="InterPro" id="IPR016135">
    <property type="entry name" value="UBQ-conjugating_enzyme/RWD"/>
</dbReference>
<comment type="caution">
    <text evidence="10">The sequence shown here is derived from an EMBL/GenBank/DDBJ whole genome shotgun (WGS) entry which is preliminary data.</text>
</comment>
<evidence type="ECO:0000256" key="8">
    <source>
        <dbReference type="SAM" id="MobiDB-lite"/>
    </source>
</evidence>
<dbReference type="SUPFAM" id="SSF54495">
    <property type="entry name" value="UBC-like"/>
    <property type="match status" value="1"/>
</dbReference>
<name>A0A210QFQ7_MIZYE</name>
<evidence type="ECO:0000313" key="11">
    <source>
        <dbReference type="Proteomes" id="UP000242188"/>
    </source>
</evidence>
<gene>
    <name evidence="10" type="ORF">KP79_PYT15601</name>
</gene>
<accession>A0A210QFQ7</accession>
<dbReference type="Gene3D" id="3.10.110.10">
    <property type="entry name" value="Ubiquitin Conjugating Enzyme"/>
    <property type="match status" value="1"/>
</dbReference>
<evidence type="ECO:0000256" key="3">
    <source>
        <dbReference type="ARBA" id="ARBA00022679"/>
    </source>
</evidence>
<dbReference type="OrthoDB" id="109543at2759"/>
<dbReference type="GO" id="GO:0004842">
    <property type="term" value="F:ubiquitin-protein transferase activity"/>
    <property type="evidence" value="ECO:0007669"/>
    <property type="project" value="UniProtKB-ARBA"/>
</dbReference>
<dbReference type="Pfam" id="PF00179">
    <property type="entry name" value="UQ_con"/>
    <property type="match status" value="1"/>
</dbReference>
<feature type="domain" description="UBC core" evidence="9">
    <location>
        <begin position="201"/>
        <end position="365"/>
    </location>
</feature>
<comment type="subcellular location">
    <subcellularLocation>
        <location evidence="1">Cytoplasm</location>
    </subcellularLocation>
</comment>
<keyword evidence="4" id="KW-0547">Nucleotide-binding</keyword>
<organism evidence="10 11">
    <name type="scientific">Mizuhopecten yessoensis</name>
    <name type="common">Japanese scallop</name>
    <name type="synonym">Patinopecten yessoensis</name>
    <dbReference type="NCBI Taxonomy" id="6573"/>
    <lineage>
        <taxon>Eukaryota</taxon>
        <taxon>Metazoa</taxon>
        <taxon>Spiralia</taxon>
        <taxon>Lophotrochozoa</taxon>
        <taxon>Mollusca</taxon>
        <taxon>Bivalvia</taxon>
        <taxon>Autobranchia</taxon>
        <taxon>Pteriomorphia</taxon>
        <taxon>Pectinida</taxon>
        <taxon>Pectinoidea</taxon>
        <taxon>Pectinidae</taxon>
        <taxon>Mizuhopecten</taxon>
    </lineage>
</organism>
<feature type="compositionally biased region" description="Acidic residues" evidence="8">
    <location>
        <begin position="128"/>
        <end position="160"/>
    </location>
</feature>
<reference evidence="10 11" key="1">
    <citation type="journal article" date="2017" name="Nat. Ecol. Evol.">
        <title>Scallop genome provides insights into evolution of bilaterian karyotype and development.</title>
        <authorList>
            <person name="Wang S."/>
            <person name="Zhang J."/>
            <person name="Jiao W."/>
            <person name="Li J."/>
            <person name="Xun X."/>
            <person name="Sun Y."/>
            <person name="Guo X."/>
            <person name="Huan P."/>
            <person name="Dong B."/>
            <person name="Zhang L."/>
            <person name="Hu X."/>
            <person name="Sun X."/>
            <person name="Wang J."/>
            <person name="Zhao C."/>
            <person name="Wang Y."/>
            <person name="Wang D."/>
            <person name="Huang X."/>
            <person name="Wang R."/>
            <person name="Lv J."/>
            <person name="Li Y."/>
            <person name="Zhang Z."/>
            <person name="Liu B."/>
            <person name="Lu W."/>
            <person name="Hui Y."/>
            <person name="Liang J."/>
            <person name="Zhou Z."/>
            <person name="Hou R."/>
            <person name="Li X."/>
            <person name="Liu Y."/>
            <person name="Li H."/>
            <person name="Ning X."/>
            <person name="Lin Y."/>
            <person name="Zhao L."/>
            <person name="Xing Q."/>
            <person name="Dou J."/>
            <person name="Li Y."/>
            <person name="Mao J."/>
            <person name="Guo H."/>
            <person name="Dou H."/>
            <person name="Li T."/>
            <person name="Mu C."/>
            <person name="Jiang W."/>
            <person name="Fu Q."/>
            <person name="Fu X."/>
            <person name="Miao Y."/>
            <person name="Liu J."/>
            <person name="Yu Q."/>
            <person name="Li R."/>
            <person name="Liao H."/>
            <person name="Li X."/>
            <person name="Kong Y."/>
            <person name="Jiang Z."/>
            <person name="Chourrout D."/>
            <person name="Li R."/>
            <person name="Bao Z."/>
        </authorList>
    </citation>
    <scope>NUCLEOTIDE SEQUENCE [LARGE SCALE GENOMIC DNA]</scope>
    <source>
        <strain evidence="10 11">PY_sf001</strain>
    </source>
</reference>
<evidence type="ECO:0000256" key="5">
    <source>
        <dbReference type="ARBA" id="ARBA00022786"/>
    </source>
</evidence>
<keyword evidence="11" id="KW-1185">Reference proteome</keyword>
<dbReference type="InterPro" id="IPR000608">
    <property type="entry name" value="UBC"/>
</dbReference>
<dbReference type="PROSITE" id="PS50127">
    <property type="entry name" value="UBC_2"/>
    <property type="match status" value="1"/>
</dbReference>
<dbReference type="CDD" id="cd23802">
    <property type="entry name" value="UBCc_UBE2Q"/>
    <property type="match status" value="1"/>
</dbReference>
<sequence>MACLENLKQDIRILESTFPRQNERFQILTVSVDEISCRFIDRNGDKHRIHGNITETYPQMAPMWYIDDDDSYISAAIQELERAPPTKNNILQQVKMLVTTLCRLNEVPVPEAMSHIDHALTERGMVISDEDEDDEDEEQEVEDDDGEEEVCHDDMEEDPQNDQRMKAEVAGIDTDNLMVLERLRQNQRQDYLKGSVSGSVQATDRLMKELRDIYRSDSFKKGIYTVDLVNDSLYEWSIKLKKVDPDSSLYTDLQTFKEKEGRDHILLNFTFKDNYPSEPPFVRVITPVLQGGYVLGGGAICMELLTRQGWSIVYSMESVIMQIAATLVKGKARIQFSASKNQYSLARAQQSFKSLVKIHEKNGWFTPPKEDG</sequence>
<keyword evidence="6" id="KW-0067">ATP-binding</keyword>
<evidence type="ECO:0000313" key="10">
    <source>
        <dbReference type="EMBL" id="OWF47539.1"/>
    </source>
</evidence>
<dbReference type="SMART" id="SM00212">
    <property type="entry name" value="UBCc"/>
    <property type="match status" value="1"/>
</dbReference>
<evidence type="ECO:0000259" key="9">
    <source>
        <dbReference type="PROSITE" id="PS50127"/>
    </source>
</evidence>
<dbReference type="FunFam" id="3.10.110.10:FF:000006">
    <property type="entry name" value="Ubiquitin-conjugating enzyme E2 Q2"/>
    <property type="match status" value="1"/>
</dbReference>
<evidence type="ECO:0000256" key="2">
    <source>
        <dbReference type="ARBA" id="ARBA00022490"/>
    </source>
</evidence>
<keyword evidence="5" id="KW-0833">Ubl conjugation pathway</keyword>
<dbReference type="AlphaFoldDB" id="A0A210QFQ7"/>
<protein>
    <submittedName>
        <fullName evidence="10">Ubiquitin-conjugating enzyme E2 Q1</fullName>
    </submittedName>
</protein>
<evidence type="ECO:0000256" key="6">
    <source>
        <dbReference type="ARBA" id="ARBA00022840"/>
    </source>
</evidence>